<accession>A0ABR1YGG0</accession>
<sequence length="429" mass="49190">MAHPQSLPESSRSRSRSYPRPPFESLPTELVHNICTDLTFKDLQNLRLASRAMDNHVTYTMKADHRCKLKRIRVLLVPSEIRALEKFAERPLACQVTTLQLLKTDFETFLEDVESSPPPNAPNPPGPNDYIKANSWASKPLHSILPNLSNCHLVYERARGGFGQLIGEIMPSDFTLLRHLLGGFGTHPIKAAVAIDDSFVCKFSVDNSSSEIQIWPNSRCHRSAKELLHCKNDSCWQQYCKIHQRNQRLLQICCQHVEAHLIGKPIEKFTVFNLDLRVTDLQRLFEAINPPAELHLRGGVLDFEEEPIDEYWATTNPEAINSFVASLRPSLRRLSCRLGLLERNNASSWVCLFEALKTCDSLQSIAFDRGQRWEQYFHDPQQNGGEPYRSIFNGIFKESGSRKIETMVEEIGLQRTLDELIHCFRYHVR</sequence>
<keyword evidence="3" id="KW-1185">Reference proteome</keyword>
<comment type="caution">
    <text evidence="2">The sequence shown here is derived from an EMBL/GenBank/DDBJ whole genome shotgun (WGS) entry which is preliminary data.</text>
</comment>
<dbReference type="EMBL" id="JBBWRZ010000010">
    <property type="protein sequence ID" value="KAK8227628.1"/>
    <property type="molecule type" value="Genomic_DNA"/>
</dbReference>
<dbReference type="InterPro" id="IPR036047">
    <property type="entry name" value="F-box-like_dom_sf"/>
</dbReference>
<evidence type="ECO:0008006" key="4">
    <source>
        <dbReference type="Google" id="ProtNLM"/>
    </source>
</evidence>
<name>A0ABR1YGG0_9PEZI</name>
<proteinExistence type="predicted"/>
<gene>
    <name evidence="2" type="ORF">HDK90DRAFT_541662</name>
</gene>
<evidence type="ECO:0000256" key="1">
    <source>
        <dbReference type="SAM" id="MobiDB-lite"/>
    </source>
</evidence>
<organism evidence="2 3">
    <name type="scientific">Phyllosticta capitalensis</name>
    <dbReference type="NCBI Taxonomy" id="121624"/>
    <lineage>
        <taxon>Eukaryota</taxon>
        <taxon>Fungi</taxon>
        <taxon>Dikarya</taxon>
        <taxon>Ascomycota</taxon>
        <taxon>Pezizomycotina</taxon>
        <taxon>Dothideomycetes</taxon>
        <taxon>Dothideomycetes incertae sedis</taxon>
        <taxon>Botryosphaeriales</taxon>
        <taxon>Phyllostictaceae</taxon>
        <taxon>Phyllosticta</taxon>
    </lineage>
</organism>
<feature type="compositionally biased region" description="Low complexity" evidence="1">
    <location>
        <begin position="1"/>
        <end position="10"/>
    </location>
</feature>
<feature type="region of interest" description="Disordered" evidence="1">
    <location>
        <begin position="1"/>
        <end position="24"/>
    </location>
</feature>
<dbReference type="SUPFAM" id="SSF81383">
    <property type="entry name" value="F-box domain"/>
    <property type="match status" value="1"/>
</dbReference>
<dbReference type="Proteomes" id="UP001492380">
    <property type="component" value="Unassembled WGS sequence"/>
</dbReference>
<evidence type="ECO:0000313" key="3">
    <source>
        <dbReference type="Proteomes" id="UP001492380"/>
    </source>
</evidence>
<evidence type="ECO:0000313" key="2">
    <source>
        <dbReference type="EMBL" id="KAK8227628.1"/>
    </source>
</evidence>
<protein>
    <recommendedName>
        <fullName evidence="4">F-box domain-containing protein</fullName>
    </recommendedName>
</protein>
<reference evidence="2 3" key="1">
    <citation type="submission" date="2024-04" db="EMBL/GenBank/DDBJ databases">
        <title>Phyllosticta paracitricarpa is synonymous to the EU quarantine fungus P. citricarpa based on phylogenomic analyses.</title>
        <authorList>
            <consortium name="Lawrence Berkeley National Laboratory"/>
            <person name="Van Ingen-Buijs V.A."/>
            <person name="Van Westerhoven A.C."/>
            <person name="Haridas S."/>
            <person name="Skiadas P."/>
            <person name="Martin F."/>
            <person name="Groenewald J.Z."/>
            <person name="Crous P.W."/>
            <person name="Seidl M.F."/>
        </authorList>
    </citation>
    <scope>NUCLEOTIDE SEQUENCE [LARGE SCALE GENOMIC DNA]</scope>
    <source>
        <strain evidence="2 3">CBS 123374</strain>
    </source>
</reference>